<accession>A0A423U1V2</accession>
<dbReference type="Pfam" id="PF00001">
    <property type="entry name" value="7tm_1"/>
    <property type="match status" value="1"/>
</dbReference>
<reference evidence="14 15" key="1">
    <citation type="submission" date="2018-04" db="EMBL/GenBank/DDBJ databases">
        <authorList>
            <person name="Zhang X."/>
            <person name="Yuan J."/>
            <person name="Li F."/>
            <person name="Xiang J."/>
        </authorList>
    </citation>
    <scope>NUCLEOTIDE SEQUENCE [LARGE SCALE GENOMIC DNA]</scope>
    <source>
        <tissue evidence="14">Muscle</tissue>
    </source>
</reference>
<comment type="similarity">
    <text evidence="2">Belongs to the G-protein coupled receptor 1 family.</text>
</comment>
<protein>
    <submittedName>
        <fullName evidence="14">Adenosine A2 receptor</fullName>
    </submittedName>
</protein>
<dbReference type="GO" id="GO:0005886">
    <property type="term" value="C:plasma membrane"/>
    <property type="evidence" value="ECO:0007669"/>
    <property type="project" value="UniProtKB-SubCell"/>
</dbReference>
<comment type="caution">
    <text evidence="14">The sequence shown here is derived from an EMBL/GenBank/DDBJ whole genome shotgun (WGS) entry which is preliminary data.</text>
</comment>
<evidence type="ECO:0000256" key="6">
    <source>
        <dbReference type="ARBA" id="ARBA00023040"/>
    </source>
</evidence>
<feature type="compositionally biased region" description="Polar residues" evidence="11">
    <location>
        <begin position="151"/>
        <end position="163"/>
    </location>
</feature>
<feature type="region of interest" description="Disordered" evidence="11">
    <location>
        <begin position="122"/>
        <end position="238"/>
    </location>
</feature>
<name>A0A423U1V2_PENVA</name>
<organism evidence="14 15">
    <name type="scientific">Penaeus vannamei</name>
    <name type="common">Whiteleg shrimp</name>
    <name type="synonym">Litopenaeus vannamei</name>
    <dbReference type="NCBI Taxonomy" id="6689"/>
    <lineage>
        <taxon>Eukaryota</taxon>
        <taxon>Metazoa</taxon>
        <taxon>Ecdysozoa</taxon>
        <taxon>Arthropoda</taxon>
        <taxon>Crustacea</taxon>
        <taxon>Multicrustacea</taxon>
        <taxon>Malacostraca</taxon>
        <taxon>Eumalacostraca</taxon>
        <taxon>Eucarida</taxon>
        <taxon>Decapoda</taxon>
        <taxon>Dendrobranchiata</taxon>
        <taxon>Penaeoidea</taxon>
        <taxon>Penaeidae</taxon>
        <taxon>Penaeus</taxon>
    </lineage>
</organism>
<keyword evidence="5 12" id="KW-1133">Transmembrane helix</keyword>
<evidence type="ECO:0000313" key="14">
    <source>
        <dbReference type="EMBL" id="ROT82683.1"/>
    </source>
</evidence>
<keyword evidence="7 12" id="KW-0472">Membrane</keyword>
<keyword evidence="10" id="KW-0807">Transducer</keyword>
<sequence length="522" mass="57478">MNVGHANRREVKAAKSLSIIVLFFMFSWFPLYTINCVQAFCHSCTVPPFIMNVTIILSHLNSAINPLLYAYHMKDFRMAIKMFTLHRILRRPLPHDYVFNRSLVSPHHSTLYRVSVGGALQNTNLHTPHAHNTPMTGSPSPLIGTPKGGQRSRTSTVGSCNPWTPSRGLSPSPSSPRNRTEPPSTAASGSSDLLRPRSATITTHTAPASALKSSNPTKPGSPPQIQSGPTVAQIKSRRQVSTLPPALLIAASERLVYKPCSPDAVGLQSGNTSPHASDPKTGSNSKENSKLDSGMSTVSRPDTEVTAEKSCTREESQGIRSQLESKSQRNEIKNTTLSSEAPHKKDSVEAQTNQEQLSDIIIDLNADTKSQKNYEKVMQVSEETELDPLGHGTPPLPNGSACSAQGETVCTNHQADEPTQRREELRSLFDSSAQCVRPQTREDLDPRPAGQKLGESRLSREFYKYIPKILRRTQGQLKSKSSKNTRSWWPELMKQRSYHDLPGVKSSEQVRRTWSASSAMEG</sequence>
<feature type="compositionally biased region" description="Polar residues" evidence="11">
    <location>
        <begin position="199"/>
        <end position="230"/>
    </location>
</feature>
<reference evidence="14 15" key="2">
    <citation type="submission" date="2019-01" db="EMBL/GenBank/DDBJ databases">
        <title>The decoding of complex shrimp genome reveals the adaptation for benthos swimmer, frequently molting mechanism and breeding impact on genome.</title>
        <authorList>
            <person name="Sun Y."/>
            <person name="Gao Y."/>
            <person name="Yu Y."/>
        </authorList>
    </citation>
    <scope>NUCLEOTIDE SEQUENCE [LARGE SCALE GENOMIC DNA]</scope>
    <source>
        <tissue evidence="14">Muscle</tissue>
    </source>
</reference>
<dbReference type="AlphaFoldDB" id="A0A423U1V2"/>
<dbReference type="PROSITE" id="PS50262">
    <property type="entry name" value="G_PROTEIN_RECEP_F1_2"/>
    <property type="match status" value="1"/>
</dbReference>
<gene>
    <name evidence="14" type="ORF">C7M84_024159</name>
</gene>
<dbReference type="Proteomes" id="UP000283509">
    <property type="component" value="Unassembled WGS sequence"/>
</dbReference>
<dbReference type="Gene3D" id="1.20.1070.10">
    <property type="entry name" value="Rhodopsin 7-helix transmembrane proteins"/>
    <property type="match status" value="1"/>
</dbReference>
<feature type="compositionally biased region" description="Polar residues" evidence="11">
    <location>
        <begin position="512"/>
        <end position="522"/>
    </location>
</feature>
<evidence type="ECO:0000256" key="12">
    <source>
        <dbReference type="SAM" id="Phobius"/>
    </source>
</evidence>
<dbReference type="GO" id="GO:0001973">
    <property type="term" value="P:G protein-coupled adenosine receptor signaling pathway"/>
    <property type="evidence" value="ECO:0007669"/>
    <property type="project" value="TreeGrafter"/>
</dbReference>
<dbReference type="PRINTS" id="PR00237">
    <property type="entry name" value="GPCRRHODOPSN"/>
</dbReference>
<evidence type="ECO:0000256" key="5">
    <source>
        <dbReference type="ARBA" id="ARBA00022989"/>
    </source>
</evidence>
<dbReference type="GO" id="GO:0007189">
    <property type="term" value="P:adenylate cyclase-activating G protein-coupled receptor signaling pathway"/>
    <property type="evidence" value="ECO:0007669"/>
    <property type="project" value="TreeGrafter"/>
</dbReference>
<evidence type="ECO:0000256" key="4">
    <source>
        <dbReference type="ARBA" id="ARBA00022692"/>
    </source>
</evidence>
<keyword evidence="4 12" id="KW-0812">Transmembrane</keyword>
<proteinExistence type="inferred from homology"/>
<evidence type="ECO:0000256" key="9">
    <source>
        <dbReference type="ARBA" id="ARBA00023180"/>
    </source>
</evidence>
<feature type="transmembrane region" description="Helical" evidence="12">
    <location>
        <begin position="49"/>
        <end position="71"/>
    </location>
</feature>
<keyword evidence="15" id="KW-1185">Reference proteome</keyword>
<feature type="compositionally biased region" description="Basic and acidic residues" evidence="11">
    <location>
        <begin position="301"/>
        <end position="317"/>
    </location>
</feature>
<evidence type="ECO:0000313" key="15">
    <source>
        <dbReference type="Proteomes" id="UP000283509"/>
    </source>
</evidence>
<dbReference type="SUPFAM" id="SSF81321">
    <property type="entry name" value="Family A G protein-coupled receptor-like"/>
    <property type="match status" value="1"/>
</dbReference>
<dbReference type="OrthoDB" id="9445642at2759"/>
<dbReference type="InterPro" id="IPR017452">
    <property type="entry name" value="GPCR_Rhodpsn_7TM"/>
</dbReference>
<feature type="region of interest" description="Disordered" evidence="11">
    <location>
        <begin position="500"/>
        <end position="522"/>
    </location>
</feature>
<feature type="compositionally biased region" description="Polar residues" evidence="11">
    <location>
        <begin position="268"/>
        <end position="286"/>
    </location>
</feature>
<dbReference type="PANTHER" id="PTHR24246:SF27">
    <property type="entry name" value="ADENOSINE RECEPTOR, ISOFORM A"/>
    <property type="match status" value="1"/>
</dbReference>
<evidence type="ECO:0000256" key="2">
    <source>
        <dbReference type="ARBA" id="ARBA00010663"/>
    </source>
</evidence>
<keyword evidence="8 14" id="KW-0675">Receptor</keyword>
<evidence type="ECO:0000256" key="11">
    <source>
        <dbReference type="SAM" id="MobiDB-lite"/>
    </source>
</evidence>
<dbReference type="InterPro" id="IPR000276">
    <property type="entry name" value="GPCR_Rhodpsn"/>
</dbReference>
<evidence type="ECO:0000259" key="13">
    <source>
        <dbReference type="PROSITE" id="PS50262"/>
    </source>
</evidence>
<evidence type="ECO:0000256" key="1">
    <source>
        <dbReference type="ARBA" id="ARBA00004651"/>
    </source>
</evidence>
<feature type="region of interest" description="Disordered" evidence="11">
    <location>
        <begin position="430"/>
        <end position="456"/>
    </location>
</feature>
<feature type="region of interest" description="Disordered" evidence="11">
    <location>
        <begin position="266"/>
        <end position="352"/>
    </location>
</feature>
<dbReference type="GO" id="GO:0004930">
    <property type="term" value="F:G protein-coupled receptor activity"/>
    <property type="evidence" value="ECO:0007669"/>
    <property type="project" value="UniProtKB-KW"/>
</dbReference>
<keyword evidence="3" id="KW-1003">Cell membrane</keyword>
<evidence type="ECO:0000256" key="7">
    <source>
        <dbReference type="ARBA" id="ARBA00023136"/>
    </source>
</evidence>
<evidence type="ECO:0000256" key="8">
    <source>
        <dbReference type="ARBA" id="ARBA00023170"/>
    </source>
</evidence>
<comment type="subcellular location">
    <subcellularLocation>
        <location evidence="1">Cell membrane</location>
        <topology evidence="1">Multi-pass membrane protein</topology>
    </subcellularLocation>
</comment>
<feature type="domain" description="G-protein coupled receptors family 1 profile" evidence="13">
    <location>
        <begin position="1"/>
        <end position="69"/>
    </location>
</feature>
<feature type="compositionally biased region" description="Low complexity" evidence="11">
    <location>
        <begin position="164"/>
        <end position="185"/>
    </location>
</feature>
<keyword evidence="6" id="KW-0297">G-protein coupled receptor</keyword>
<evidence type="ECO:0000256" key="10">
    <source>
        <dbReference type="ARBA" id="ARBA00023224"/>
    </source>
</evidence>
<keyword evidence="9" id="KW-0325">Glycoprotein</keyword>
<feature type="transmembrane region" description="Helical" evidence="12">
    <location>
        <begin position="12"/>
        <end position="29"/>
    </location>
</feature>
<dbReference type="PANTHER" id="PTHR24246">
    <property type="entry name" value="OLFACTORY RECEPTOR AND ADENOSINE RECEPTOR"/>
    <property type="match status" value="1"/>
</dbReference>
<dbReference type="EMBL" id="QCYY01000789">
    <property type="protein sequence ID" value="ROT82683.1"/>
    <property type="molecule type" value="Genomic_DNA"/>
</dbReference>
<evidence type="ECO:0000256" key="3">
    <source>
        <dbReference type="ARBA" id="ARBA00022475"/>
    </source>
</evidence>